<reference evidence="2" key="1">
    <citation type="submission" date="2020-06" db="EMBL/GenBank/DDBJ databases">
        <title>Complete genome sequences of Providencia rettgeri bacteriophages PibeRecoleta, Stilesk and PatoteraRojo.</title>
        <authorList>
            <person name="Batinovic S."/>
            <person name="Chan H.T."/>
            <person name="Stiles J."/>
            <person name="Petrovski S."/>
        </authorList>
    </citation>
    <scope>NUCLEOTIDE SEQUENCE [LARGE SCALE GENOMIC DNA]</scope>
</reference>
<evidence type="ECO:0000313" key="2">
    <source>
        <dbReference type="Proteomes" id="UP000515430"/>
    </source>
</evidence>
<dbReference type="RefSeq" id="YP_009999826.1">
    <property type="nucleotide sequence ID" value="NC_053009.1"/>
</dbReference>
<organism evidence="1 2">
    <name type="scientific">Providencia phage vB_PreS-PibeRecoleta</name>
    <dbReference type="NCBI Taxonomy" id="2761109"/>
    <lineage>
        <taxon>Viruses</taxon>
        <taxon>Duplodnaviria</taxon>
        <taxon>Heunggongvirae</taxon>
        <taxon>Uroviricota</taxon>
        <taxon>Caudoviricetes</taxon>
        <taxon>Casjensviridae</taxon>
        <taxon>Redjacvirus</taxon>
        <taxon>Redjacvirus piberecoleta</taxon>
    </lineage>
</organism>
<proteinExistence type="predicted"/>
<dbReference type="Proteomes" id="UP000515430">
    <property type="component" value="Segment"/>
</dbReference>
<dbReference type="GeneID" id="62682460"/>
<protein>
    <submittedName>
        <fullName evidence="1">Uncharacterized protein</fullName>
    </submittedName>
</protein>
<sequence>MAIKIRAPHTIAEAIGKQKPVVRVSHSIAEVLGAIPPSVRVAHTSVEVLLIPVTFQSAHVIAEVLGQQGDGFNPTTVDQVIPYVIQADSVPPVDQVISPENVAQAWCYQITQMPIDDPISYSRVAQSVTMAVLASPIVTISTETVEQFWSYVVAESTMPAPDLYFSHVDVAQQTIIVLQSMDIPYTPTSGVFVPQTWSLAVIASDPMPMYRSTVYAAQNALQVVSKYPMRMHRSNVYVAQEFSQVVQPSALPMHRSPVDVAQYLSQVALPATFDEHTVGVEHTASVANLAMVSSPVELPISYSRVPHYSTTVLHDDPTSQSLPLSYSRVASLAEMRVYASPDFEAISLTSTASVTSLAVSDTTYLPPINYLVWGRASQALQLATQAATDYPPPSESQGAAQAQQVYQLVSAPPKEPYESPEDMYNRSRAQMVPQVHEYAVQRDIRPMPISYAPVKQFYEMVVRKEPLPTPGEVAESGVRIWQINQPIAARADYPDANLPYSSLTAWQLLEHVATPADYPDVHLPTSDGIVSQAIEHVAQGDTFPNPNEMFRPLLVSQVVEQTAQTDIFPQWDTLHKPLEVRQVVLHYTDVAVYPDKDIPQSKLKVSQVLEHVADVTNYPDKDTPQSVLRTRQMLEQVMTRDRSMYVMPLPPRKHRVQISCRFVY</sequence>
<dbReference type="EMBL" id="MT675124">
    <property type="protein sequence ID" value="QMV29940.1"/>
    <property type="molecule type" value="Genomic_DNA"/>
</dbReference>
<name>A0A7G5B0W7_9CAUD</name>
<keyword evidence="2" id="KW-1185">Reference proteome</keyword>
<accession>A0A7G5B0W7</accession>
<evidence type="ECO:0000313" key="1">
    <source>
        <dbReference type="EMBL" id="QMV29940.1"/>
    </source>
</evidence>
<dbReference type="KEGG" id="vg:62682460"/>